<reference evidence="5" key="1">
    <citation type="submission" date="2020-01" db="EMBL/GenBank/DDBJ databases">
        <title>Genome sequence of Kobresia littledalei, the first chromosome-level genome in the family Cyperaceae.</title>
        <authorList>
            <person name="Qu G."/>
        </authorList>
    </citation>
    <scope>NUCLEOTIDE SEQUENCE</scope>
    <source>
        <strain evidence="5">C.B.Clarke</strain>
        <tissue evidence="5">Leaf</tissue>
    </source>
</reference>
<comment type="caution">
    <text evidence="5">The sequence shown here is derived from an EMBL/GenBank/DDBJ whole genome shotgun (WGS) entry which is preliminary data.</text>
</comment>
<evidence type="ECO:0000256" key="2">
    <source>
        <dbReference type="ARBA" id="ARBA00011738"/>
    </source>
</evidence>
<dbReference type="EMBL" id="SWLB01000013">
    <property type="protein sequence ID" value="KAF3330746.1"/>
    <property type="molecule type" value="Genomic_DNA"/>
</dbReference>
<comment type="function">
    <text evidence="4">Dirigent proteins impart stereoselectivity on the phenoxy radical-coupling reaction, yielding optically active lignans from two molecules of coniferyl alcohol in the biosynthesis of lignans, flavonolignans, and alkaloids and thus plays a central role in plant secondary metabolism.</text>
</comment>
<name>A0A833VAC0_9POAL</name>
<comment type="similarity">
    <text evidence="1 4">Belongs to the plant dirigent protein family.</text>
</comment>
<dbReference type="GO" id="GO:0009699">
    <property type="term" value="P:phenylpropanoid biosynthetic process"/>
    <property type="evidence" value="ECO:0007669"/>
    <property type="project" value="UniProtKB-ARBA"/>
</dbReference>
<evidence type="ECO:0000313" key="6">
    <source>
        <dbReference type="Proteomes" id="UP000623129"/>
    </source>
</evidence>
<evidence type="ECO:0000256" key="4">
    <source>
        <dbReference type="RuleBase" id="RU363099"/>
    </source>
</evidence>
<dbReference type="PANTHER" id="PTHR21495">
    <property type="entry name" value="NUCLEOPORIN-RELATED"/>
    <property type="match status" value="1"/>
</dbReference>
<protein>
    <recommendedName>
        <fullName evidence="4">Dirigent protein</fullName>
    </recommendedName>
</protein>
<keyword evidence="3 4" id="KW-0964">Secreted</keyword>
<comment type="subcellular location">
    <subcellularLocation>
        <location evidence="4">Secreted</location>
        <location evidence="4">Extracellular space</location>
        <location evidence="4">Apoplast</location>
    </subcellularLocation>
</comment>
<gene>
    <name evidence="5" type="ORF">FCM35_KLT04100</name>
</gene>
<keyword evidence="6" id="KW-1185">Reference proteome</keyword>
<evidence type="ECO:0000313" key="5">
    <source>
        <dbReference type="EMBL" id="KAF3330746.1"/>
    </source>
</evidence>
<proteinExistence type="inferred from homology"/>
<dbReference type="OrthoDB" id="665505at2759"/>
<evidence type="ECO:0000256" key="3">
    <source>
        <dbReference type="ARBA" id="ARBA00022525"/>
    </source>
</evidence>
<dbReference type="AlphaFoldDB" id="A0A833VAC0"/>
<organism evidence="5 6">
    <name type="scientific">Carex littledalei</name>
    <dbReference type="NCBI Taxonomy" id="544730"/>
    <lineage>
        <taxon>Eukaryota</taxon>
        <taxon>Viridiplantae</taxon>
        <taxon>Streptophyta</taxon>
        <taxon>Embryophyta</taxon>
        <taxon>Tracheophyta</taxon>
        <taxon>Spermatophyta</taxon>
        <taxon>Magnoliopsida</taxon>
        <taxon>Liliopsida</taxon>
        <taxon>Poales</taxon>
        <taxon>Cyperaceae</taxon>
        <taxon>Cyperoideae</taxon>
        <taxon>Cariceae</taxon>
        <taxon>Carex</taxon>
        <taxon>Carex subgen. Euthyceras</taxon>
    </lineage>
</organism>
<dbReference type="Pfam" id="PF03018">
    <property type="entry name" value="Dirigent"/>
    <property type="match status" value="1"/>
</dbReference>
<dbReference type="InterPro" id="IPR004265">
    <property type="entry name" value="Dirigent"/>
</dbReference>
<comment type="subunit">
    <text evidence="2 4">Homodimer.</text>
</comment>
<dbReference type="GO" id="GO:0048046">
    <property type="term" value="C:apoplast"/>
    <property type="evidence" value="ECO:0007669"/>
    <property type="project" value="UniProtKB-SubCell"/>
</dbReference>
<evidence type="ECO:0000256" key="1">
    <source>
        <dbReference type="ARBA" id="ARBA00010746"/>
    </source>
</evidence>
<dbReference type="InterPro" id="IPR044859">
    <property type="entry name" value="Allene_oxi_cyc_Dirigent"/>
</dbReference>
<accession>A0A833VAC0</accession>
<keyword evidence="4" id="KW-0052">Apoplast</keyword>
<dbReference type="Gene3D" id="2.40.480.10">
    <property type="entry name" value="Allene oxide cyclase-like"/>
    <property type="match status" value="1"/>
</dbReference>
<dbReference type="Proteomes" id="UP000623129">
    <property type="component" value="Unassembled WGS sequence"/>
</dbReference>
<sequence>MATFHLNQPLILLSLFTTTLFTLYPVSLTSTLHEQGTTNTTHLHFYLHDKLSGSNPSAVRVAGLHPNANSLSFGDVIVIDDPLTKEPDLNSTLIGKAQGFYTHVSKEDLTLLMVVSLVFSEGRFNGSTLTVIGRNSVLEKVREFPIVGGSGAFRGARGWVLDQTYTADPRTGDGIFEFDVYVM</sequence>